<keyword evidence="1" id="KW-0175">Coiled coil</keyword>
<gene>
    <name evidence="3" type="ORF">BQ8482_220086</name>
</gene>
<dbReference type="Proteomes" id="UP000245698">
    <property type="component" value="Unassembled WGS sequence"/>
</dbReference>
<feature type="region of interest" description="Disordered" evidence="2">
    <location>
        <begin position="1"/>
        <end position="99"/>
    </location>
</feature>
<sequence length="776" mass="83988">MTGIGRSGRSRTEKGASSAGEASSSRSQSSLAPGQSGQAFHAVVEQMRSVNIDRRTPSVRGADDALRDRPSGPVVGVDRTLEPARHAAGAARPGRTRRHSVHSMSEGEAALAPVAGQPTTSAGAVPTSLSPQQRMNGLLKELLACHDAAQQTLTQEEPMDRVVVAGSAVLAYHASLPPALARRIMPNRGVARQCCDIVISAVDKYYNLTLPTYKKLEANRDARLKLVRETQCPPASLDQLSNMYASVAKAHVACMDWCEKRTWGCERQRLACATNASLPGETAEMPQDDQIALRRVTGELMFAQFGLIEARVDLANVKIESQVRTFEPSLRPLLMFEEGRVPLLKTFLEDVAPAFASAVPAVRDSTGRPLDADHCSVLEGIVKRLSEFGLALQDMRANLSDHRTASGLPLELLDQIVEEVSINADQVVSLLALQPKPPAIIAPPADTSAGIRAAAPKKEKKKDKSKQAAGARTSVADASKSAAGRLSPQLAGGVRDPVPVAKVLVRTDLGTKKLVSAEEAQKSASSAAARLATWQAPTSKEMLTPQLARLAELLQFDLPGQQKLVSQARQMSPEDVEHVVDTVVERLQTQAAEMEACVAAFKEPRLRLLLSPAQISKLHDDTEQLNNMLSQAQGQAKFLNEQKTTITTDCMKTYPFPSQNYLEHLRAAGELKPPGPPCALKGEPGNLFEIGLQHEALSNRATPKPMWVHIHTKRPVYARQLAMLDTAEFAACHVKSHQQRGFNRQWQDARAAIGHENIAIHRGKLTPAFCKSLLTT</sequence>
<evidence type="ECO:0000313" key="4">
    <source>
        <dbReference type="Proteomes" id="UP000245698"/>
    </source>
</evidence>
<accession>A0A2P9AL83</accession>
<protein>
    <submittedName>
        <fullName evidence="3">Uncharacterized protein</fullName>
    </submittedName>
</protein>
<evidence type="ECO:0000256" key="1">
    <source>
        <dbReference type="SAM" id="Coils"/>
    </source>
</evidence>
<evidence type="ECO:0000256" key="2">
    <source>
        <dbReference type="SAM" id="MobiDB-lite"/>
    </source>
</evidence>
<feature type="compositionally biased region" description="Basic and acidic residues" evidence="2">
    <location>
        <begin position="51"/>
        <end position="70"/>
    </location>
</feature>
<reference evidence="4" key="1">
    <citation type="submission" date="2016-12" db="EMBL/GenBank/DDBJ databases">
        <authorList>
            <person name="Brunel B."/>
        </authorList>
    </citation>
    <scope>NUCLEOTIDE SEQUENCE [LARGE SCALE GENOMIC DNA]</scope>
</reference>
<dbReference type="AlphaFoldDB" id="A0A2P9AL83"/>
<keyword evidence="4" id="KW-1185">Reference proteome</keyword>
<name>A0A2P9AL83_9HYPH</name>
<dbReference type="EMBL" id="FUIG01000029">
    <property type="protein sequence ID" value="SJM31915.1"/>
    <property type="molecule type" value="Genomic_DNA"/>
</dbReference>
<organism evidence="3 4">
    <name type="scientific">Mesorhizobium delmotii</name>
    <dbReference type="NCBI Taxonomy" id="1631247"/>
    <lineage>
        <taxon>Bacteria</taxon>
        <taxon>Pseudomonadati</taxon>
        <taxon>Pseudomonadota</taxon>
        <taxon>Alphaproteobacteria</taxon>
        <taxon>Hyphomicrobiales</taxon>
        <taxon>Phyllobacteriaceae</taxon>
        <taxon>Mesorhizobium</taxon>
    </lineage>
</organism>
<evidence type="ECO:0000313" key="3">
    <source>
        <dbReference type="EMBL" id="SJM31915.1"/>
    </source>
</evidence>
<proteinExistence type="predicted"/>
<feature type="region of interest" description="Disordered" evidence="2">
    <location>
        <begin position="442"/>
        <end position="491"/>
    </location>
</feature>
<feature type="compositionally biased region" description="Low complexity" evidence="2">
    <location>
        <begin position="15"/>
        <end position="36"/>
    </location>
</feature>
<feature type="coiled-coil region" evidence="1">
    <location>
        <begin position="615"/>
        <end position="642"/>
    </location>
</feature>